<dbReference type="EMBL" id="CP028923">
    <property type="protein sequence ID" value="QCK16767.1"/>
    <property type="molecule type" value="Genomic_DNA"/>
</dbReference>
<name>A0A4D7JQ41_9BACT</name>
<accession>A0A4D7JQ41</accession>
<reference evidence="1 2" key="1">
    <citation type="submission" date="2018-04" db="EMBL/GenBank/DDBJ databases">
        <title>Complete genome uncultured novel isolate.</title>
        <authorList>
            <person name="Merlino G."/>
        </authorList>
    </citation>
    <scope>NUCLEOTIDE SEQUENCE [LARGE SCALE GENOMIC DNA]</scope>
    <source>
        <strain evidence="2">R1DC9</strain>
    </source>
</reference>
<keyword evidence="2" id="KW-1185">Reference proteome</keyword>
<proteinExistence type="predicted"/>
<sequence length="71" mass="8355">MKILVTGIYDPEYNRNKVLVSGLKKLGVEVTEFPFKSKFKVSRKKLRLLAEDADLIYMPHLLIWRYGLSKR</sequence>
<organism evidence="1 2">
    <name type="scientific">Mangrovivirga cuniculi</name>
    <dbReference type="NCBI Taxonomy" id="2715131"/>
    <lineage>
        <taxon>Bacteria</taxon>
        <taxon>Pseudomonadati</taxon>
        <taxon>Bacteroidota</taxon>
        <taxon>Cytophagia</taxon>
        <taxon>Cytophagales</taxon>
        <taxon>Mangrovivirgaceae</taxon>
        <taxon>Mangrovivirga</taxon>
    </lineage>
</organism>
<evidence type="ECO:0000313" key="1">
    <source>
        <dbReference type="EMBL" id="QCK16767.1"/>
    </source>
</evidence>
<protein>
    <submittedName>
        <fullName evidence="1">Uncharacterized protein</fullName>
    </submittedName>
</protein>
<dbReference type="KEGG" id="fpf:DCC35_19535"/>
<gene>
    <name evidence="1" type="ORF">DCC35_19535</name>
</gene>
<dbReference type="AlphaFoldDB" id="A0A4D7JQ41"/>
<dbReference type="Proteomes" id="UP000298616">
    <property type="component" value="Chromosome"/>
</dbReference>
<evidence type="ECO:0000313" key="2">
    <source>
        <dbReference type="Proteomes" id="UP000298616"/>
    </source>
</evidence>
<dbReference type="RefSeq" id="WP_137092360.1">
    <property type="nucleotide sequence ID" value="NZ_CP028923.1"/>
</dbReference>